<evidence type="ECO:0000256" key="5">
    <source>
        <dbReference type="ARBA" id="ARBA00022775"/>
    </source>
</evidence>
<dbReference type="Pfam" id="PF07690">
    <property type="entry name" value="MFS_1"/>
    <property type="match status" value="1"/>
</dbReference>
<feature type="transmembrane region" description="Helical" evidence="8">
    <location>
        <begin position="67"/>
        <end position="88"/>
    </location>
</feature>
<dbReference type="Gene3D" id="1.20.1250.20">
    <property type="entry name" value="MFS general substrate transporter like domains"/>
    <property type="match status" value="2"/>
</dbReference>
<reference evidence="10 11" key="1">
    <citation type="submission" date="2020-08" db="EMBL/GenBank/DDBJ databases">
        <authorList>
            <person name="Hejnol A."/>
        </authorList>
    </citation>
    <scope>NUCLEOTIDE SEQUENCE [LARGE SCALE GENOMIC DNA]</scope>
</reference>
<evidence type="ECO:0000313" key="10">
    <source>
        <dbReference type="EMBL" id="CAD5124687.1"/>
    </source>
</evidence>
<comment type="similarity">
    <text evidence="2">Belongs to the major facilitator superfamily. Vesicular transporter family.</text>
</comment>
<name>A0A7I8W971_9ANNE</name>
<evidence type="ECO:0000256" key="8">
    <source>
        <dbReference type="SAM" id="Phobius"/>
    </source>
</evidence>
<protein>
    <submittedName>
        <fullName evidence="10">DgyrCDS12951</fullName>
    </submittedName>
</protein>
<feature type="transmembrane region" description="Helical" evidence="8">
    <location>
        <begin position="281"/>
        <end position="299"/>
    </location>
</feature>
<dbReference type="PANTHER" id="PTHR23506">
    <property type="entry name" value="GH10249P"/>
    <property type="match status" value="1"/>
</dbReference>
<dbReference type="EMBL" id="CAJFCJ010000022">
    <property type="protein sequence ID" value="CAD5124687.1"/>
    <property type="molecule type" value="Genomic_DNA"/>
</dbReference>
<evidence type="ECO:0000256" key="3">
    <source>
        <dbReference type="ARBA" id="ARBA00022448"/>
    </source>
</evidence>
<comment type="caution">
    <text evidence="10">The sequence shown here is derived from an EMBL/GenBank/DDBJ whole genome shotgun (WGS) entry which is preliminary data.</text>
</comment>
<evidence type="ECO:0000256" key="2">
    <source>
        <dbReference type="ARBA" id="ARBA00006829"/>
    </source>
</evidence>
<proteinExistence type="inferred from homology"/>
<dbReference type="InterPro" id="IPR011701">
    <property type="entry name" value="MFS"/>
</dbReference>
<dbReference type="PROSITE" id="PS51257">
    <property type="entry name" value="PROKAR_LIPOPROTEIN"/>
    <property type="match status" value="1"/>
</dbReference>
<evidence type="ECO:0000259" key="9">
    <source>
        <dbReference type="PROSITE" id="PS50850"/>
    </source>
</evidence>
<keyword evidence="3" id="KW-0813">Transport</keyword>
<dbReference type="Proteomes" id="UP000549394">
    <property type="component" value="Unassembled WGS sequence"/>
</dbReference>
<organism evidence="10 11">
    <name type="scientific">Dimorphilus gyrociliatus</name>
    <dbReference type="NCBI Taxonomy" id="2664684"/>
    <lineage>
        <taxon>Eukaryota</taxon>
        <taxon>Metazoa</taxon>
        <taxon>Spiralia</taxon>
        <taxon>Lophotrochozoa</taxon>
        <taxon>Annelida</taxon>
        <taxon>Polychaeta</taxon>
        <taxon>Polychaeta incertae sedis</taxon>
        <taxon>Dinophilidae</taxon>
        <taxon>Dimorphilus</taxon>
    </lineage>
</organism>
<dbReference type="InterPro" id="IPR050930">
    <property type="entry name" value="MFS_Vesicular_Transporter"/>
</dbReference>
<feature type="domain" description="Major facilitator superfamily (MFS) profile" evidence="9">
    <location>
        <begin position="109"/>
        <end position="318"/>
    </location>
</feature>
<sequence>MCCLSRTSEALGAAASTTAGCAIASFLFLDNLNFVMGLLQAAKALGLMIGPIFGGLLYSVDGFYLPFAVTASIYFLLTIVAFFLLPSIDNNQQLTNSNISIIPLLKSPTIIVIGCLLAVAQMLLGFIDVSLAPYLQQFHLSPVQVGGIFLIAPATLALSSPIYGKICDKLGKERSVLIVGISISLIGFLLIGPSKLFFFIRCKLWLVGVSFAIAGIGWGSIITTYKEFVDVAKSKDYPEGIETDGIISGLYNAYNNFGAFLGPTISGYIVDQLGFQWSSTLFGGIFALSLISLIGLTAVERCFQSNRNLGRIPMVIEE</sequence>
<evidence type="ECO:0000256" key="4">
    <source>
        <dbReference type="ARBA" id="ARBA00022692"/>
    </source>
</evidence>
<dbReference type="PRINTS" id="PR01035">
    <property type="entry name" value="TCRTETA"/>
</dbReference>
<dbReference type="OrthoDB" id="497880at2759"/>
<comment type="subcellular location">
    <subcellularLocation>
        <location evidence="1">Membrane</location>
        <topology evidence="1">Multi-pass membrane protein</topology>
    </subcellularLocation>
</comment>
<dbReference type="GO" id="GO:0016020">
    <property type="term" value="C:membrane"/>
    <property type="evidence" value="ECO:0007669"/>
    <property type="project" value="UniProtKB-SubCell"/>
</dbReference>
<feature type="transmembrane region" description="Helical" evidence="8">
    <location>
        <begin position="143"/>
        <end position="163"/>
    </location>
</feature>
<dbReference type="InterPro" id="IPR001958">
    <property type="entry name" value="Tet-R_TetA/multi-R_MdtG-like"/>
</dbReference>
<evidence type="ECO:0000256" key="1">
    <source>
        <dbReference type="ARBA" id="ARBA00004141"/>
    </source>
</evidence>
<keyword evidence="5" id="KW-0532">Neurotransmitter transport</keyword>
<dbReference type="SUPFAM" id="SSF103473">
    <property type="entry name" value="MFS general substrate transporter"/>
    <property type="match status" value="1"/>
</dbReference>
<evidence type="ECO:0000256" key="6">
    <source>
        <dbReference type="ARBA" id="ARBA00022989"/>
    </source>
</evidence>
<evidence type="ECO:0000313" key="11">
    <source>
        <dbReference type="Proteomes" id="UP000549394"/>
    </source>
</evidence>
<dbReference type="GO" id="GO:0022857">
    <property type="term" value="F:transmembrane transporter activity"/>
    <property type="evidence" value="ECO:0007669"/>
    <property type="project" value="InterPro"/>
</dbReference>
<keyword evidence="6 8" id="KW-1133">Transmembrane helix</keyword>
<feature type="transmembrane region" description="Helical" evidence="8">
    <location>
        <begin position="12"/>
        <end position="29"/>
    </location>
</feature>
<keyword evidence="7 8" id="KW-0472">Membrane</keyword>
<accession>A0A7I8W971</accession>
<dbReference type="PROSITE" id="PS50850">
    <property type="entry name" value="MFS"/>
    <property type="match status" value="1"/>
</dbReference>
<dbReference type="InterPro" id="IPR020846">
    <property type="entry name" value="MFS_dom"/>
</dbReference>
<dbReference type="AlphaFoldDB" id="A0A7I8W971"/>
<keyword evidence="11" id="KW-1185">Reference proteome</keyword>
<feature type="transmembrane region" description="Helical" evidence="8">
    <location>
        <begin position="204"/>
        <end position="225"/>
    </location>
</feature>
<feature type="transmembrane region" description="Helical" evidence="8">
    <location>
        <begin position="108"/>
        <end position="131"/>
    </location>
</feature>
<feature type="transmembrane region" description="Helical" evidence="8">
    <location>
        <begin position="175"/>
        <end position="192"/>
    </location>
</feature>
<dbReference type="PANTHER" id="PTHR23506:SF26">
    <property type="entry name" value="MFS-TYPE TRANSPORTER SLC18B1"/>
    <property type="match status" value="1"/>
</dbReference>
<evidence type="ECO:0000256" key="7">
    <source>
        <dbReference type="ARBA" id="ARBA00023136"/>
    </source>
</evidence>
<dbReference type="InterPro" id="IPR036259">
    <property type="entry name" value="MFS_trans_sf"/>
</dbReference>
<keyword evidence="4 8" id="KW-0812">Transmembrane</keyword>
<feature type="transmembrane region" description="Helical" evidence="8">
    <location>
        <begin position="41"/>
        <end position="60"/>
    </location>
</feature>
<gene>
    <name evidence="10" type="ORF">DGYR_LOCUS12190</name>
</gene>